<evidence type="ECO:0000313" key="2">
    <source>
        <dbReference type="Proteomes" id="UP001319200"/>
    </source>
</evidence>
<accession>A0AAP2DKD5</accession>
<gene>
    <name evidence="1" type="ORF">KK083_13765</name>
</gene>
<comment type="caution">
    <text evidence="1">The sequence shown here is derived from an EMBL/GenBank/DDBJ whole genome shotgun (WGS) entry which is preliminary data.</text>
</comment>
<dbReference type="Pfam" id="PF06243">
    <property type="entry name" value="PaaB"/>
    <property type="match status" value="2"/>
</dbReference>
<dbReference type="AlphaFoldDB" id="A0AAP2DKD5"/>
<organism evidence="1 2">
    <name type="scientific">Chryseosolibacter histidini</name>
    <dbReference type="NCBI Taxonomy" id="2782349"/>
    <lineage>
        <taxon>Bacteria</taxon>
        <taxon>Pseudomonadati</taxon>
        <taxon>Bacteroidota</taxon>
        <taxon>Cytophagia</taxon>
        <taxon>Cytophagales</taxon>
        <taxon>Chryseotaleaceae</taxon>
        <taxon>Chryseosolibacter</taxon>
    </lineage>
</organism>
<dbReference type="Gene3D" id="3.10.20.520">
    <property type="entry name" value="Phenylacetic acid degradation B"/>
    <property type="match status" value="2"/>
</dbReference>
<dbReference type="InterPro" id="IPR038693">
    <property type="entry name" value="PaaB_sf"/>
</dbReference>
<dbReference type="Proteomes" id="UP001319200">
    <property type="component" value="Unassembled WGS sequence"/>
</dbReference>
<name>A0AAP2DKD5_9BACT</name>
<protein>
    <submittedName>
        <fullName evidence="1">Phenylacetic acid degradation b</fullName>
    </submittedName>
</protein>
<proteinExistence type="predicted"/>
<dbReference type="RefSeq" id="WP_254163942.1">
    <property type="nucleotide sequence ID" value="NZ_JAHESF010000012.1"/>
</dbReference>
<dbReference type="EMBL" id="JAHESF010000012">
    <property type="protein sequence ID" value="MBT1697955.1"/>
    <property type="molecule type" value="Genomic_DNA"/>
</dbReference>
<dbReference type="InterPro" id="IPR009359">
    <property type="entry name" value="PaaB"/>
</dbReference>
<reference evidence="1 2" key="1">
    <citation type="submission" date="2021-05" db="EMBL/GenBank/DDBJ databases">
        <title>A Polyphasic approach of four new species of the genus Ohtaekwangia: Ohtaekwangia histidinii sp. nov., Ohtaekwangia cretensis sp. nov., Ohtaekwangia indiensis sp. nov., Ohtaekwangia reichenbachii sp. nov. from diverse environment.</title>
        <authorList>
            <person name="Octaviana S."/>
        </authorList>
    </citation>
    <scope>NUCLEOTIDE SEQUENCE [LARGE SCALE GENOMIC DNA]</scope>
    <source>
        <strain evidence="1 2">PWU4</strain>
    </source>
</reference>
<sequence length="204" mass="23022">MTVNSLDPRVNRLPAIGVPGQIVPKAPLDQFGTFEVFVQPKEGKSFQHEGIVHAPNLEMAYVLAKEAFTRRFLCTSLYVTDTRNVYISPLTEGNTDAYDLIPEVPSQPGEKVSFEIYHLVKRGKQHTHAGTVLASTPQEAMHLARTAIKKDKTVYNVWAIRTSEIRFTTPEDSDLWLTLAEKKFRDASDYKGGDKLKEFLERAK</sequence>
<evidence type="ECO:0000313" key="1">
    <source>
        <dbReference type="EMBL" id="MBT1697955.1"/>
    </source>
</evidence>
<keyword evidence="2" id="KW-1185">Reference proteome</keyword>